<feature type="compositionally biased region" description="Basic and acidic residues" evidence="1">
    <location>
        <begin position="89"/>
        <end position="103"/>
    </location>
</feature>
<protein>
    <submittedName>
        <fullName evidence="2">Uncharacterized protein</fullName>
    </submittedName>
</protein>
<accession>A0A5N6PZU8</accession>
<evidence type="ECO:0000313" key="3">
    <source>
        <dbReference type="Proteomes" id="UP000326396"/>
    </source>
</evidence>
<sequence>MFCMKSDEKYQVIPPPHPSRTAARSHQGLREFWHFWNTIVATRKCGDTQVCFHKRWIEGNPLFPKGLSRIQLQDESEDEQMPDVHPTQLRREQMGKKAEERSIPHVHHKWGGGPL</sequence>
<feature type="compositionally biased region" description="Basic residues" evidence="1">
    <location>
        <begin position="104"/>
        <end position="115"/>
    </location>
</feature>
<proteinExistence type="predicted"/>
<evidence type="ECO:0000313" key="2">
    <source>
        <dbReference type="EMBL" id="KAD7476950.1"/>
    </source>
</evidence>
<evidence type="ECO:0000256" key="1">
    <source>
        <dbReference type="SAM" id="MobiDB-lite"/>
    </source>
</evidence>
<gene>
    <name evidence="2" type="ORF">E3N88_00086</name>
</gene>
<feature type="region of interest" description="Disordered" evidence="1">
    <location>
        <begin position="73"/>
        <end position="115"/>
    </location>
</feature>
<dbReference type="Proteomes" id="UP000326396">
    <property type="component" value="Linkage Group LG1"/>
</dbReference>
<organism evidence="2 3">
    <name type="scientific">Mikania micrantha</name>
    <name type="common">bitter vine</name>
    <dbReference type="NCBI Taxonomy" id="192012"/>
    <lineage>
        <taxon>Eukaryota</taxon>
        <taxon>Viridiplantae</taxon>
        <taxon>Streptophyta</taxon>
        <taxon>Embryophyta</taxon>
        <taxon>Tracheophyta</taxon>
        <taxon>Spermatophyta</taxon>
        <taxon>Magnoliopsida</taxon>
        <taxon>eudicotyledons</taxon>
        <taxon>Gunneridae</taxon>
        <taxon>Pentapetalae</taxon>
        <taxon>asterids</taxon>
        <taxon>campanulids</taxon>
        <taxon>Asterales</taxon>
        <taxon>Asteraceae</taxon>
        <taxon>Asteroideae</taxon>
        <taxon>Heliantheae alliance</taxon>
        <taxon>Eupatorieae</taxon>
        <taxon>Mikania</taxon>
    </lineage>
</organism>
<comment type="caution">
    <text evidence="2">The sequence shown here is derived from an EMBL/GenBank/DDBJ whole genome shotgun (WGS) entry which is preliminary data.</text>
</comment>
<reference evidence="2 3" key="1">
    <citation type="submission" date="2019-05" db="EMBL/GenBank/DDBJ databases">
        <title>Mikania micrantha, genome provides insights into the molecular mechanism of rapid growth.</title>
        <authorList>
            <person name="Liu B."/>
        </authorList>
    </citation>
    <scope>NUCLEOTIDE SEQUENCE [LARGE SCALE GENOMIC DNA]</scope>
    <source>
        <strain evidence="2">NLD-2019</strain>
        <tissue evidence="2">Leaf</tissue>
    </source>
</reference>
<dbReference type="EMBL" id="SZYD01000001">
    <property type="protein sequence ID" value="KAD7476950.1"/>
    <property type="molecule type" value="Genomic_DNA"/>
</dbReference>
<name>A0A5N6PZU8_9ASTR</name>
<dbReference type="AlphaFoldDB" id="A0A5N6PZU8"/>
<keyword evidence="3" id="KW-1185">Reference proteome</keyword>